<dbReference type="AlphaFoldDB" id="U5CU13"/>
<dbReference type="PATRIC" id="fig|1388761.3.peg.1047"/>
<dbReference type="NCBIfam" id="TIGR00182">
    <property type="entry name" value="plsX"/>
    <property type="match status" value="1"/>
</dbReference>
<dbReference type="EC" id="2.3.1.274" evidence="8 10"/>
<dbReference type="EMBL" id="AXDC01000011">
    <property type="protein sequence ID" value="ERM92411.1"/>
    <property type="molecule type" value="Genomic_DNA"/>
</dbReference>
<evidence type="ECO:0000256" key="8">
    <source>
        <dbReference type="ARBA" id="ARBA00024069"/>
    </source>
</evidence>
<evidence type="ECO:0000256" key="10">
    <source>
        <dbReference type="HAMAP-Rule" id="MF_00019"/>
    </source>
</evidence>
<dbReference type="Pfam" id="PF02504">
    <property type="entry name" value="FA_synthesis"/>
    <property type="match status" value="1"/>
</dbReference>
<evidence type="ECO:0000256" key="3">
    <source>
        <dbReference type="ARBA" id="ARBA00022516"/>
    </source>
</evidence>
<dbReference type="GO" id="GO:0005737">
    <property type="term" value="C:cytoplasm"/>
    <property type="evidence" value="ECO:0007669"/>
    <property type="project" value="UniProtKB-SubCell"/>
</dbReference>
<comment type="subcellular location">
    <subcellularLocation>
        <location evidence="10">Cytoplasm</location>
    </subcellularLocation>
    <text evidence="10">Associated with the membrane possibly through PlsY.</text>
</comment>
<evidence type="ECO:0000256" key="6">
    <source>
        <dbReference type="ARBA" id="ARBA00023209"/>
    </source>
</evidence>
<comment type="pathway">
    <text evidence="10">Lipid metabolism; phospholipid metabolism.</text>
</comment>
<evidence type="ECO:0000256" key="2">
    <source>
        <dbReference type="ARBA" id="ARBA00022490"/>
    </source>
</evidence>
<keyword evidence="7 10" id="KW-1208">Phospholipid metabolism</keyword>
<organism evidence="11 12">
    <name type="scientific">Caldanaerobacter subterraneus subsp. yonseiensis KB-1</name>
    <dbReference type="NCBI Taxonomy" id="1388761"/>
    <lineage>
        <taxon>Bacteria</taxon>
        <taxon>Bacillati</taxon>
        <taxon>Bacillota</taxon>
        <taxon>Clostridia</taxon>
        <taxon>Thermoanaerobacterales</taxon>
        <taxon>Thermoanaerobacteraceae</taxon>
        <taxon>Caldanaerobacter</taxon>
    </lineage>
</organism>
<dbReference type="UniPathway" id="UPA00085"/>
<evidence type="ECO:0000313" key="12">
    <source>
        <dbReference type="Proteomes" id="UP000016856"/>
    </source>
</evidence>
<dbReference type="GO" id="GO:0008654">
    <property type="term" value="P:phospholipid biosynthetic process"/>
    <property type="evidence" value="ECO:0007669"/>
    <property type="project" value="UniProtKB-KW"/>
</dbReference>
<dbReference type="InterPro" id="IPR003664">
    <property type="entry name" value="FA_synthesis"/>
</dbReference>
<dbReference type="GO" id="GO:0006633">
    <property type="term" value="P:fatty acid biosynthetic process"/>
    <property type="evidence" value="ECO:0007669"/>
    <property type="project" value="UniProtKB-UniRule"/>
</dbReference>
<gene>
    <name evidence="10" type="primary">plsX</name>
    <name evidence="11" type="ORF">O163_05245</name>
</gene>
<comment type="caution">
    <text evidence="11">The sequence shown here is derived from an EMBL/GenBank/DDBJ whole genome shotgun (WGS) entry which is preliminary data.</text>
</comment>
<keyword evidence="5 10" id="KW-0443">Lipid metabolism</keyword>
<dbReference type="Gene3D" id="3.40.718.10">
    <property type="entry name" value="Isopropylmalate Dehydrogenase"/>
    <property type="match status" value="1"/>
</dbReference>
<sequence length="335" mass="36299">MTQLKLAIDAMGGDYAPEEIIKGSLKALDHFKDIEIFLIGKEEALKGLEGKSERLKLIYASEVIENNEAPVAAIKKKKNSSMVVGLELLKKGEVEAFLSAGNTGALMAGSLLILGRIKGIKRPALAPILPTLNGVTVLLDAGSNTDCDEENLFQFAVMGHVYAQKMFGIEKPRIGLFNVGTEEEKGNEVVKKAFERLKNSRLNFIGNVEGRDIPYGVCEVVVCDGFVGNAILKSMEGIASVISQLLKEELSRNIFTKMGALLIMGGLKRITQKMDYTEYGGAPLLGISKPVIKAHGNSKAKAIFNAIKQAKNLVGNDVLRHIKEEIELTGDEISV</sequence>
<accession>U5CU13</accession>
<dbReference type="PANTHER" id="PTHR30100">
    <property type="entry name" value="FATTY ACID/PHOSPHOLIPID SYNTHESIS PROTEIN PLSX"/>
    <property type="match status" value="1"/>
</dbReference>
<keyword evidence="11" id="KW-0012">Acyltransferase</keyword>
<evidence type="ECO:0000256" key="1">
    <source>
        <dbReference type="ARBA" id="ARBA00001232"/>
    </source>
</evidence>
<keyword evidence="3 10" id="KW-0444">Lipid biosynthesis</keyword>
<keyword evidence="6 10" id="KW-0594">Phospholipid biosynthesis</keyword>
<comment type="similarity">
    <text evidence="10">Belongs to the PlsX family.</text>
</comment>
<dbReference type="PIRSF" id="PIRSF002465">
    <property type="entry name" value="Phsphlp_syn_PlsX"/>
    <property type="match status" value="1"/>
</dbReference>
<protein>
    <recommendedName>
        <fullName evidence="8 10">Phosphate acyltransferase</fullName>
        <ecNumber evidence="8 10">2.3.1.274</ecNumber>
    </recommendedName>
    <alternativeName>
        <fullName evidence="10">Acyl-ACP phosphotransacylase</fullName>
    </alternativeName>
    <alternativeName>
        <fullName evidence="10">Acyl-[acyl-carrier-protein]--phosphate acyltransferase</fullName>
    </alternativeName>
    <alternativeName>
        <fullName evidence="10">Phosphate-acyl-ACP acyltransferase</fullName>
    </alternativeName>
</protein>
<dbReference type="GO" id="GO:0043811">
    <property type="term" value="F:phosphate:acyl-[acyl carrier protein] acyltransferase activity"/>
    <property type="evidence" value="ECO:0007669"/>
    <property type="project" value="UniProtKB-UniRule"/>
</dbReference>
<dbReference type="Proteomes" id="UP000016856">
    <property type="component" value="Unassembled WGS sequence"/>
</dbReference>
<comment type="catalytic activity">
    <reaction evidence="1 10">
        <text>a fatty acyl-[ACP] + phosphate = an acyl phosphate + holo-[ACP]</text>
        <dbReference type="Rhea" id="RHEA:42292"/>
        <dbReference type="Rhea" id="RHEA-COMP:9685"/>
        <dbReference type="Rhea" id="RHEA-COMP:14125"/>
        <dbReference type="ChEBI" id="CHEBI:43474"/>
        <dbReference type="ChEBI" id="CHEBI:59918"/>
        <dbReference type="ChEBI" id="CHEBI:64479"/>
        <dbReference type="ChEBI" id="CHEBI:138651"/>
        <dbReference type="EC" id="2.3.1.274"/>
    </reaction>
</comment>
<dbReference type="InterPro" id="IPR012281">
    <property type="entry name" value="Phospholipid_synth_PlsX-like"/>
</dbReference>
<dbReference type="PANTHER" id="PTHR30100:SF1">
    <property type="entry name" value="PHOSPHATE ACYLTRANSFERASE"/>
    <property type="match status" value="1"/>
</dbReference>
<dbReference type="SUPFAM" id="SSF53659">
    <property type="entry name" value="Isocitrate/Isopropylmalate dehydrogenase-like"/>
    <property type="match status" value="1"/>
</dbReference>
<comment type="subunit">
    <text evidence="9 10">Homodimer. Probably interacts with PlsY.</text>
</comment>
<comment type="function">
    <text evidence="10">Catalyzes the reversible formation of acyl-phosphate (acyl-PO(4)) from acyl-[acyl-carrier-protein] (acyl-ACP). This enzyme utilizes acyl-ACP as fatty acyl donor, but not acyl-CoA.</text>
</comment>
<evidence type="ECO:0000256" key="9">
    <source>
        <dbReference type="ARBA" id="ARBA00046608"/>
    </source>
</evidence>
<evidence type="ECO:0000313" key="11">
    <source>
        <dbReference type="EMBL" id="ERM92411.1"/>
    </source>
</evidence>
<keyword evidence="4 10" id="KW-0808">Transferase</keyword>
<name>U5CU13_CALSX</name>
<evidence type="ECO:0000256" key="5">
    <source>
        <dbReference type="ARBA" id="ARBA00023098"/>
    </source>
</evidence>
<evidence type="ECO:0000256" key="7">
    <source>
        <dbReference type="ARBA" id="ARBA00023264"/>
    </source>
</evidence>
<proteinExistence type="inferred from homology"/>
<evidence type="ECO:0000256" key="4">
    <source>
        <dbReference type="ARBA" id="ARBA00022679"/>
    </source>
</evidence>
<reference evidence="11 12" key="1">
    <citation type="journal article" date="2013" name="Genome Announc.">
        <title>Draft Genome Sequence of an Anaerobic and Extremophilic Bacterium, Caldanaerobacter yonseiensis, Isolated from a Geothermal Hot Stream.</title>
        <authorList>
            <person name="Lee S.J."/>
            <person name="Lee Y.J."/>
            <person name="Park G.S."/>
            <person name="Kim B.C."/>
            <person name="Lee S.J."/>
            <person name="Shin J.H."/>
            <person name="Lee D.W."/>
        </authorList>
    </citation>
    <scope>NUCLEOTIDE SEQUENCE [LARGE SCALE GENOMIC DNA]</scope>
    <source>
        <strain evidence="11 12">KB-1</strain>
    </source>
</reference>
<dbReference type="HAMAP" id="MF_00019">
    <property type="entry name" value="PlsX"/>
    <property type="match status" value="1"/>
</dbReference>
<keyword evidence="2 10" id="KW-0963">Cytoplasm</keyword>